<dbReference type="KEGG" id="otd:J1M35_10810"/>
<evidence type="ECO:0000313" key="2">
    <source>
        <dbReference type="Proteomes" id="UP000663903"/>
    </source>
</evidence>
<proteinExistence type="predicted"/>
<accession>A0A975CDS3</accession>
<gene>
    <name evidence="1" type="ORF">J1M35_10810</name>
</gene>
<organism evidence="1 2">
    <name type="scientific">Ottowia testudinis</name>
    <dbReference type="NCBI Taxonomy" id="2816950"/>
    <lineage>
        <taxon>Bacteria</taxon>
        <taxon>Pseudomonadati</taxon>
        <taxon>Pseudomonadota</taxon>
        <taxon>Betaproteobacteria</taxon>
        <taxon>Burkholderiales</taxon>
        <taxon>Comamonadaceae</taxon>
        <taxon>Ottowia</taxon>
    </lineage>
</organism>
<sequence>MQRLLPDTDPARATASSGCSLSKVMDMDAAEGMVRQVTASMRRVASLDKHRILAFEHEGLFVGAFDGHGSPTIRCTGAT</sequence>
<dbReference type="AlphaFoldDB" id="A0A975CDS3"/>
<protein>
    <submittedName>
        <fullName evidence="1">Uncharacterized protein</fullName>
    </submittedName>
</protein>
<dbReference type="RefSeq" id="WP_208007070.1">
    <property type="nucleotide sequence ID" value="NZ_CP071796.1"/>
</dbReference>
<name>A0A975CDS3_9BURK</name>
<dbReference type="Proteomes" id="UP000663903">
    <property type="component" value="Chromosome"/>
</dbReference>
<dbReference type="EMBL" id="CP071796">
    <property type="protein sequence ID" value="QTD43659.1"/>
    <property type="molecule type" value="Genomic_DNA"/>
</dbReference>
<keyword evidence="2" id="KW-1185">Reference proteome</keyword>
<reference evidence="1" key="1">
    <citation type="submission" date="2021-03" db="EMBL/GenBank/DDBJ databases">
        <title>Ottowia sp. 27C isolated from the cloaca of a Giant Asian pond turtle (Heosemys grandis).</title>
        <authorList>
            <person name="Spergser J."/>
            <person name="Busse H.-J."/>
        </authorList>
    </citation>
    <scope>NUCLEOTIDE SEQUENCE</scope>
    <source>
        <strain evidence="1">27C</strain>
    </source>
</reference>
<evidence type="ECO:0000313" key="1">
    <source>
        <dbReference type="EMBL" id="QTD43659.1"/>
    </source>
</evidence>